<dbReference type="Proteomes" id="UP001501523">
    <property type="component" value="Unassembled WGS sequence"/>
</dbReference>
<dbReference type="InterPro" id="IPR011010">
    <property type="entry name" value="DNA_brk_join_enz"/>
</dbReference>
<accession>A0ABP3U9S1</accession>
<dbReference type="Gene3D" id="1.10.443.10">
    <property type="entry name" value="Intergrase catalytic core"/>
    <property type="match status" value="1"/>
</dbReference>
<evidence type="ECO:0008006" key="4">
    <source>
        <dbReference type="Google" id="ProtNLM"/>
    </source>
</evidence>
<keyword evidence="3" id="KW-1185">Reference proteome</keyword>
<name>A0ABP3U9S1_9GAMM</name>
<dbReference type="InterPro" id="IPR013762">
    <property type="entry name" value="Integrase-like_cat_sf"/>
</dbReference>
<dbReference type="EMBL" id="BAAAEU010000032">
    <property type="protein sequence ID" value="GAA0724746.1"/>
    <property type="molecule type" value="Genomic_DNA"/>
</dbReference>
<evidence type="ECO:0000313" key="2">
    <source>
        <dbReference type="EMBL" id="GAA0724746.1"/>
    </source>
</evidence>
<organism evidence="2 3">
    <name type="scientific">Dokdonella soli</name>
    <dbReference type="NCBI Taxonomy" id="529810"/>
    <lineage>
        <taxon>Bacteria</taxon>
        <taxon>Pseudomonadati</taxon>
        <taxon>Pseudomonadota</taxon>
        <taxon>Gammaproteobacteria</taxon>
        <taxon>Lysobacterales</taxon>
        <taxon>Rhodanobacteraceae</taxon>
        <taxon>Dokdonella</taxon>
    </lineage>
</organism>
<sequence>MSVQLVQSWTGWLRDTLIRWTLRGQAVAEGHESPDLVQDIQAPRLPISAAPDLEVDLTVELVCSLDDGTWDRPSPVRAARALATQLIRQSDGDVLSSPDAWMPTELIAALCERSLGRATRHLEEAASDQAERFLALAVAIAGGLREIDLPFLRWGAEPDASYYVVAIDLPVLYRPLRRPPNAVDPPTELRECLKPVTEYIAWPLPDSVHRKLVELAMPSGAVSGVPVFAGLADPCGMPYRLRDLIAELQPAVMSGYLPIRFAMAADIARRFGPEVAQLALGDTFTMTAAPAYYTAVPESELAEHVATIQRRWFGEVPTLLSGRECLVGSRLVLTDSAAQMWAACQNKAKRAVAHEGREAQWRAHRIRLAAALCSVTGHRPEDGLGKIRLYDVIPSCGLIILQDKQVDVRRSTRIAATGRRWLADLRSYLDRLAGIAECAPESAAGRLAYDVLRGQATLFSAPLPGGEISIMDAAQLRASMPETLQPVPNFYRHYLNQYLQQREVDPELRHAQLGWVVSNAHATADLSPLSPKTLGALLGPILDDLVKEQGWYGSSQRLGWGWERVPMPPLKDWKAVFAQARKQHDEDVRELAERLRELGREVEKVVLPRVAAAIEELIPALRIDADRRRLELATSSPPSRRVVVQFTQNHHALICDRIAQQGDAATRVIESAVTRLLLYRLIRSARDRGIVEGPIPSRPYLRLKAEPSPFPVGLGLAVRQADAMREVFLARARQQKVRDQAYLAIVAMLAYSPYRTISGATEAVGDVSNLLRGHGGHGLIRLPGNTEHGGASIAVGGIPALLLSKRSIGTTTARAPGPQQLGEWIGFNLPCGFQWSQGVLAADALADVFWAAAAVELSGIERSILRRGGLTATASRERCVAFEDRWPARTGIGDVKGAVQSAVPRIEESPSGDGNVQSARCAREDYRRLTALLNPHVFRKMRAEKAAAQDAEASDGKRNWRKALAHELRQLREKVGTRSNLGVLVNYSLDHLLRGSEAGGKLAHASLHREITRFSGALLDTLDGQLLLELDAEAISRIYLTVIAGKPPQARPHTFEELRRFHHYLIRAYGIPDVELADHEALAGARTTSARSGLLTEAEIALVVRQLRDDLDSEVHDSEASPEARRICERRLLLFLVLESSGIRPGSAYGLVHADVHLLAEGRDFVHVRTTGDYGEAKTVTAVGYVPLTGALWRKHREWVRQCVEREREDAQGLGTPLFARAPGHRRRLALDMLTRRIDELLKWASGQSDASTYWLRKNRVTKRHRALMQMPRPFARDVRDVLCACGHADIAIPLLHYINDPAAVLHAHLADVRETPRSEILAVTGLSPPPLDMAWSRAPDLRDGKVPVVLERMRVPFAPSHQEALTVAPALRSRERLMPHHIASYARGMSRKRNRQEASACSGLTDAQARALDRAASELLLLSGQSPWLLDGLRHPRAVMAPPRAMAGTEALFDLLKSQPGEDLSLVAETWARQGQLRRLHESGVLMRLCSPRERSAAEHLVDTTRVGLEVVDAEDVSVLRIREQRQSGKGHGAAFRWVLAIIWIYSKAIECSQAGAA</sequence>
<evidence type="ECO:0000313" key="3">
    <source>
        <dbReference type="Proteomes" id="UP001501523"/>
    </source>
</evidence>
<dbReference type="SUPFAM" id="SSF56349">
    <property type="entry name" value="DNA breaking-rejoining enzymes"/>
    <property type="match status" value="1"/>
</dbReference>
<evidence type="ECO:0000256" key="1">
    <source>
        <dbReference type="ARBA" id="ARBA00023172"/>
    </source>
</evidence>
<proteinExistence type="predicted"/>
<comment type="caution">
    <text evidence="2">The sequence shown here is derived from an EMBL/GenBank/DDBJ whole genome shotgun (WGS) entry which is preliminary data.</text>
</comment>
<gene>
    <name evidence="2" type="ORF">GCM10009105_37640</name>
</gene>
<keyword evidence="1" id="KW-0233">DNA recombination</keyword>
<protein>
    <recommendedName>
        <fullName evidence="4">Tyr recombinase domain-containing protein</fullName>
    </recommendedName>
</protein>
<reference evidence="3" key="1">
    <citation type="journal article" date="2019" name="Int. J. Syst. Evol. Microbiol.">
        <title>The Global Catalogue of Microorganisms (GCM) 10K type strain sequencing project: providing services to taxonomists for standard genome sequencing and annotation.</title>
        <authorList>
            <consortium name="The Broad Institute Genomics Platform"/>
            <consortium name="The Broad Institute Genome Sequencing Center for Infectious Disease"/>
            <person name="Wu L."/>
            <person name="Ma J."/>
        </authorList>
    </citation>
    <scope>NUCLEOTIDE SEQUENCE [LARGE SCALE GENOMIC DNA]</scope>
    <source>
        <strain evidence="3">JCM 15421</strain>
    </source>
</reference>